<evidence type="ECO:0000313" key="1">
    <source>
        <dbReference type="EMBL" id="ABE87579.2"/>
    </source>
</evidence>
<sequence length="94" mass="10844">MKKDFLGGMVVICPLEEEWFQSIWRYLQDNVANSFIWTEDQVASFTVNCSYGLLSRLVTEVDTDCDFVAAVKRLWKTSVPSISCAYSDGDYRKR</sequence>
<organism evidence="1">
    <name type="scientific">Medicago truncatula</name>
    <name type="common">Barrel medic</name>
    <name type="synonym">Medicago tribuloides</name>
    <dbReference type="NCBI Taxonomy" id="3880"/>
    <lineage>
        <taxon>Eukaryota</taxon>
        <taxon>Viridiplantae</taxon>
        <taxon>Streptophyta</taxon>
        <taxon>Embryophyta</taxon>
        <taxon>Tracheophyta</taxon>
        <taxon>Spermatophyta</taxon>
        <taxon>Magnoliopsida</taxon>
        <taxon>eudicotyledons</taxon>
        <taxon>Gunneridae</taxon>
        <taxon>Pentapetalae</taxon>
        <taxon>rosids</taxon>
        <taxon>fabids</taxon>
        <taxon>Fabales</taxon>
        <taxon>Fabaceae</taxon>
        <taxon>Papilionoideae</taxon>
        <taxon>50 kb inversion clade</taxon>
        <taxon>NPAAA clade</taxon>
        <taxon>Hologalegina</taxon>
        <taxon>IRL clade</taxon>
        <taxon>Trifolieae</taxon>
        <taxon>Medicago</taxon>
    </lineage>
</organism>
<reference evidence="1" key="1">
    <citation type="submission" date="2006-03" db="EMBL/GenBank/DDBJ databases">
        <authorList>
            <person name="Lin S."/>
            <person name="Dixon R."/>
            <person name="May G."/>
            <person name="Sumner L."/>
            <person name="Gonzales B."/>
            <person name="Cook D."/>
            <person name="Kim D."/>
            <person name="Young N."/>
            <person name="Cannon S."/>
            <person name="Roe B.A."/>
        </authorList>
    </citation>
    <scope>NUCLEOTIDE SEQUENCE</scope>
</reference>
<dbReference type="EMBL" id="AC153123">
    <property type="protein sequence ID" value="ABE87579.2"/>
    <property type="molecule type" value="Genomic_DNA"/>
</dbReference>
<proteinExistence type="predicted"/>
<name>Q1RUA3_MEDTR</name>
<accession>Q1RUA3</accession>
<dbReference type="AlphaFoldDB" id="Q1RUA3"/>
<reference evidence="1" key="2">
    <citation type="submission" date="2007-04" db="EMBL/GenBank/DDBJ databases">
        <authorList>
            <consortium name="The International Medicago Genome Annotation Group"/>
        </authorList>
    </citation>
    <scope>NUCLEOTIDE SEQUENCE</scope>
</reference>
<protein>
    <submittedName>
        <fullName evidence="1">Uncharacterized protein</fullName>
    </submittedName>
</protein>
<gene>
    <name evidence="1" type="ORF">MtrDRAFT_AC153123g46v2</name>
</gene>